<dbReference type="InterPro" id="IPR003660">
    <property type="entry name" value="HAMP_dom"/>
</dbReference>
<evidence type="ECO:0000256" key="8">
    <source>
        <dbReference type="PROSITE-ProRule" id="PRU00284"/>
    </source>
</evidence>
<dbReference type="PROSITE" id="PS50111">
    <property type="entry name" value="CHEMOTAXIS_TRANSDUC_2"/>
    <property type="match status" value="1"/>
</dbReference>
<dbReference type="SUPFAM" id="SSF103190">
    <property type="entry name" value="Sensory domain-like"/>
    <property type="match status" value="1"/>
</dbReference>
<evidence type="ECO:0000256" key="2">
    <source>
        <dbReference type="ARBA" id="ARBA00022475"/>
    </source>
</evidence>
<dbReference type="AlphaFoldDB" id="A0A0E2E5B2"/>
<dbReference type="SUPFAM" id="SSF58104">
    <property type="entry name" value="Methyl-accepting chemotaxis protein (MCP) signaling domain"/>
    <property type="match status" value="2"/>
</dbReference>
<feature type="transmembrane region" description="Helical" evidence="10">
    <location>
        <begin position="20"/>
        <end position="42"/>
    </location>
</feature>
<organism evidence="13">
    <name type="scientific">Treponema denticola H-22</name>
    <dbReference type="NCBI Taxonomy" id="999432"/>
    <lineage>
        <taxon>Bacteria</taxon>
        <taxon>Pseudomonadati</taxon>
        <taxon>Spirochaetota</taxon>
        <taxon>Spirochaetia</taxon>
        <taxon>Spirochaetales</taxon>
        <taxon>Treponemataceae</taxon>
        <taxon>Treponema</taxon>
    </lineage>
</organism>
<dbReference type="Pfam" id="PF00672">
    <property type="entry name" value="HAMP"/>
    <property type="match status" value="1"/>
</dbReference>
<evidence type="ECO:0000256" key="7">
    <source>
        <dbReference type="ARBA" id="ARBA00029447"/>
    </source>
</evidence>
<dbReference type="HOGENOM" id="CLU_000445_107_19_12"/>
<accession>A0A0E2E5B2</accession>
<dbReference type="PANTHER" id="PTHR43531:SF11">
    <property type="entry name" value="METHYL-ACCEPTING CHEMOTAXIS PROTEIN 3"/>
    <property type="match status" value="1"/>
</dbReference>
<proteinExistence type="inferred from homology"/>
<keyword evidence="9" id="KW-0175">Coiled coil</keyword>
<dbReference type="GO" id="GO:0006935">
    <property type="term" value="P:chemotaxis"/>
    <property type="evidence" value="ECO:0007669"/>
    <property type="project" value="UniProtKB-KW"/>
</dbReference>
<keyword evidence="6 10" id="KW-0472">Membrane</keyword>
<keyword evidence="4 10" id="KW-0812">Transmembrane</keyword>
<name>A0A0E2E5B2_TREDN</name>
<evidence type="ECO:0000259" key="11">
    <source>
        <dbReference type="PROSITE" id="PS50111"/>
    </source>
</evidence>
<dbReference type="InterPro" id="IPR033479">
    <property type="entry name" value="dCache_1"/>
</dbReference>
<keyword evidence="2" id="KW-1003">Cell membrane</keyword>
<feature type="transmembrane region" description="Helical" evidence="10">
    <location>
        <begin position="300"/>
        <end position="321"/>
    </location>
</feature>
<dbReference type="Proteomes" id="UP000011705">
    <property type="component" value="Chromosome"/>
</dbReference>
<sequence>MNRNAVKKTKKRFSIRNKMVIIFGVLILAAGTILSSTAIIIAEKAVTEKVADQLSEKAQDTAALIDERINSFFVFLESLAKMPMLKDDSLSYAQKLEILSSDMSDNKYINLFGLCTVDGIVFDSFGGSAKVLDRKWFQNTITGKKFISEPEISRGTKTLAMTFAVPIFDKNKSVIAILLADVDGFWLSDIIDDIKIGQTGYCYIVGPTGNIIASHDRKYVIEEWNSVKEAEKNKLFQDIADIEKKSINQDEPGFAKYRWTEGMMVAGYAKMQGTGWGVITNAPIGEFMGKVTTLKRAMNALLICVLLATLAIIFFISVGLVRPIAAVVKALKEIAQGDGDLTVKLPVTGNDEITDLSEYFNQTISKIGTSLKSVGDSSLIMQNIGDELASNMGETASAIHQISANITSVKQQTITQAASVNETTATVEEIIRTIRQLNSNIENQAASVAESSSAIEEMVANIASITQTLEKTDDVIKTLASATEDGRETIQRANTVTKKVAEESGSLMEASGVIQHIASQTNLLAMNAAIEAAHAGESGKGFAVVADEIRKLAEESSMQGKNITSTLKILSGEIEMLADSAKTAEDKFNTIFEISTQVKNMSTRLTEAMKEQENGSREVLLAIQEINRITTEVTTGSEEMLEGGQNVTKEVERLDGLTHVITDSMNEMAVGAVEINNAVQEVNEITQRNKQSIEVLASEVRKFKV</sequence>
<dbReference type="RefSeq" id="WP_002684539.1">
    <property type="nucleotide sequence ID" value="NZ_CM001795.1"/>
</dbReference>
<comment type="similarity">
    <text evidence="7">Belongs to the methyl-accepting chemotaxis (MCP) protein family.</text>
</comment>
<dbReference type="InterPro" id="IPR051310">
    <property type="entry name" value="MCP_chemotaxis"/>
</dbReference>
<dbReference type="Pfam" id="PF02743">
    <property type="entry name" value="dCache_1"/>
    <property type="match status" value="1"/>
</dbReference>
<keyword evidence="8" id="KW-0807">Transducer</keyword>
<dbReference type="InterPro" id="IPR004090">
    <property type="entry name" value="Chemotax_Me-accpt_rcpt"/>
</dbReference>
<evidence type="ECO:0000256" key="5">
    <source>
        <dbReference type="ARBA" id="ARBA00022989"/>
    </source>
</evidence>
<dbReference type="Gene3D" id="6.10.340.10">
    <property type="match status" value="1"/>
</dbReference>
<protein>
    <recommendedName>
        <fullName evidence="14">Methyl-accepting chemotaxis protein</fullName>
    </recommendedName>
</protein>
<evidence type="ECO:0000313" key="13">
    <source>
        <dbReference type="EMBL" id="EMB33068.1"/>
    </source>
</evidence>
<feature type="coiled-coil region" evidence="9">
    <location>
        <begin position="420"/>
        <end position="447"/>
    </location>
</feature>
<evidence type="ECO:0000256" key="6">
    <source>
        <dbReference type="ARBA" id="ARBA00023136"/>
    </source>
</evidence>
<keyword evidence="3" id="KW-0145">Chemotaxis</keyword>
<evidence type="ECO:0000256" key="9">
    <source>
        <dbReference type="SAM" id="Coils"/>
    </source>
</evidence>
<evidence type="ECO:0000259" key="12">
    <source>
        <dbReference type="PROSITE" id="PS50885"/>
    </source>
</evidence>
<dbReference type="SMART" id="SM00283">
    <property type="entry name" value="MA"/>
    <property type="match status" value="1"/>
</dbReference>
<evidence type="ECO:0008006" key="14">
    <source>
        <dbReference type="Google" id="ProtNLM"/>
    </source>
</evidence>
<dbReference type="CDD" id="cd18773">
    <property type="entry name" value="PDC1_HK_sensor"/>
    <property type="match status" value="1"/>
</dbReference>
<dbReference type="PATRIC" id="fig|999432.5.peg.1483"/>
<evidence type="ECO:0000256" key="10">
    <source>
        <dbReference type="SAM" id="Phobius"/>
    </source>
</evidence>
<dbReference type="PROSITE" id="PS50885">
    <property type="entry name" value="HAMP"/>
    <property type="match status" value="1"/>
</dbReference>
<dbReference type="Gene3D" id="3.30.450.20">
    <property type="entry name" value="PAS domain"/>
    <property type="match status" value="2"/>
</dbReference>
<evidence type="ECO:0000256" key="4">
    <source>
        <dbReference type="ARBA" id="ARBA00022692"/>
    </source>
</evidence>
<dbReference type="GO" id="GO:0007165">
    <property type="term" value="P:signal transduction"/>
    <property type="evidence" value="ECO:0007669"/>
    <property type="project" value="UniProtKB-KW"/>
</dbReference>
<keyword evidence="5 10" id="KW-1133">Transmembrane helix</keyword>
<dbReference type="CDD" id="cd06225">
    <property type="entry name" value="HAMP"/>
    <property type="match status" value="1"/>
</dbReference>
<dbReference type="InterPro" id="IPR029151">
    <property type="entry name" value="Sensor-like_sf"/>
</dbReference>
<dbReference type="InterPro" id="IPR004089">
    <property type="entry name" value="MCPsignal_dom"/>
</dbReference>
<comment type="caution">
    <text evidence="13">The sequence shown here is derived from an EMBL/GenBank/DDBJ whole genome shotgun (WGS) entry which is preliminary data.</text>
</comment>
<dbReference type="PANTHER" id="PTHR43531">
    <property type="entry name" value="PROTEIN ICFG"/>
    <property type="match status" value="1"/>
</dbReference>
<dbReference type="Pfam" id="PF00015">
    <property type="entry name" value="MCPsignal"/>
    <property type="match status" value="1"/>
</dbReference>
<dbReference type="Gene3D" id="1.10.287.950">
    <property type="entry name" value="Methyl-accepting chemotaxis protein"/>
    <property type="match status" value="1"/>
</dbReference>
<dbReference type="SMART" id="SM00304">
    <property type="entry name" value="HAMP"/>
    <property type="match status" value="1"/>
</dbReference>
<dbReference type="EMBL" id="AGDV01000012">
    <property type="protein sequence ID" value="EMB33068.1"/>
    <property type="molecule type" value="Genomic_DNA"/>
</dbReference>
<evidence type="ECO:0000256" key="3">
    <source>
        <dbReference type="ARBA" id="ARBA00022500"/>
    </source>
</evidence>
<gene>
    <name evidence="13" type="ORF">HMPREF9726_01429</name>
</gene>
<dbReference type="PRINTS" id="PR00260">
    <property type="entry name" value="CHEMTRNSDUCR"/>
</dbReference>
<dbReference type="GO" id="GO:0004888">
    <property type="term" value="F:transmembrane signaling receptor activity"/>
    <property type="evidence" value="ECO:0007669"/>
    <property type="project" value="InterPro"/>
</dbReference>
<feature type="domain" description="Methyl-accepting transducer" evidence="11">
    <location>
        <begin position="419"/>
        <end position="641"/>
    </location>
</feature>
<evidence type="ECO:0000256" key="1">
    <source>
        <dbReference type="ARBA" id="ARBA00004651"/>
    </source>
</evidence>
<comment type="subcellular location">
    <subcellularLocation>
        <location evidence="1">Cell membrane</location>
        <topology evidence="1">Multi-pass membrane protein</topology>
    </subcellularLocation>
</comment>
<dbReference type="CDD" id="cd12912">
    <property type="entry name" value="PDC2_MCP_like"/>
    <property type="match status" value="1"/>
</dbReference>
<feature type="transmembrane region" description="Helical" evidence="10">
    <location>
        <begin position="108"/>
        <end position="126"/>
    </location>
</feature>
<feature type="domain" description="HAMP" evidence="12">
    <location>
        <begin position="318"/>
        <end position="372"/>
    </location>
</feature>
<dbReference type="GO" id="GO:0005886">
    <property type="term" value="C:plasma membrane"/>
    <property type="evidence" value="ECO:0007669"/>
    <property type="project" value="UniProtKB-SubCell"/>
</dbReference>
<reference evidence="13" key="1">
    <citation type="submission" date="2012-01" db="EMBL/GenBank/DDBJ databases">
        <title>The Genome Sequence of Treponema denticola H-22.</title>
        <authorList>
            <consortium name="The Broad Institute Genome Sequencing Platform"/>
            <person name="Earl A."/>
            <person name="Ward D."/>
            <person name="Feldgarden M."/>
            <person name="Gevers D."/>
            <person name="Blanton J.M."/>
            <person name="Fenno C.J."/>
            <person name="Baranova O.V."/>
            <person name="Mathney J."/>
            <person name="Dewhirst F.E."/>
            <person name="Izard J."/>
            <person name="Young S.K."/>
            <person name="Zeng Q."/>
            <person name="Gargeya S."/>
            <person name="Fitzgerald M."/>
            <person name="Haas B."/>
            <person name="Abouelleil A."/>
            <person name="Alvarado L."/>
            <person name="Arachchi H.M."/>
            <person name="Berlin A."/>
            <person name="Chapman S.B."/>
            <person name="Gearin G."/>
            <person name="Goldberg J."/>
            <person name="Griggs A."/>
            <person name="Gujja S."/>
            <person name="Hansen M."/>
            <person name="Heiman D."/>
            <person name="Howarth C."/>
            <person name="Larimer J."/>
            <person name="Lui A."/>
            <person name="MacDonald P.J.P."/>
            <person name="McCowen C."/>
            <person name="Montmayeur A."/>
            <person name="Murphy C."/>
            <person name="Neiman D."/>
            <person name="Pearson M."/>
            <person name="Priest M."/>
            <person name="Roberts A."/>
            <person name="Saif S."/>
            <person name="Shea T."/>
            <person name="Sisk P."/>
            <person name="Stolte C."/>
            <person name="Sykes S."/>
            <person name="Wortman J."/>
            <person name="Nusbaum C."/>
            <person name="Birren B."/>
        </authorList>
    </citation>
    <scope>NUCLEOTIDE SEQUENCE [LARGE SCALE GENOMIC DNA]</scope>
    <source>
        <strain evidence="13">H-22</strain>
    </source>
</reference>